<feature type="compositionally biased region" description="Low complexity" evidence="1">
    <location>
        <begin position="353"/>
        <end position="379"/>
    </location>
</feature>
<feature type="compositionally biased region" description="Basic and acidic residues" evidence="1">
    <location>
        <begin position="284"/>
        <end position="298"/>
    </location>
</feature>
<evidence type="ECO:0000256" key="1">
    <source>
        <dbReference type="SAM" id="MobiDB-lite"/>
    </source>
</evidence>
<evidence type="ECO:0000259" key="3">
    <source>
        <dbReference type="Pfam" id="PF26616"/>
    </source>
</evidence>
<accession>A0A8E2JQG6</accession>
<dbReference type="Proteomes" id="UP000250140">
    <property type="component" value="Unassembled WGS sequence"/>
</dbReference>
<keyword evidence="2" id="KW-1133">Transmembrane helix</keyword>
<feature type="region of interest" description="Disordered" evidence="1">
    <location>
        <begin position="279"/>
        <end position="299"/>
    </location>
</feature>
<feature type="region of interest" description="Disordered" evidence="1">
    <location>
        <begin position="325"/>
        <end position="381"/>
    </location>
</feature>
<dbReference type="EMBL" id="KV750200">
    <property type="protein sequence ID" value="OCL05834.1"/>
    <property type="molecule type" value="Genomic_DNA"/>
</dbReference>
<feature type="transmembrane region" description="Helical" evidence="2">
    <location>
        <begin position="632"/>
        <end position="651"/>
    </location>
</feature>
<dbReference type="Pfam" id="PF26616">
    <property type="entry name" value="CorA-like"/>
    <property type="match status" value="1"/>
</dbReference>
<sequence>MDSLVRSCEAFETYPQNLVNQTTSGYILKAYFARLKDQSDRMFHVESHASVDFLELHDGDEEFTTSCIEHTNRLKEQLREAFKPTRSDPRCRFMFMHSRTSHDPLRISYHMFTLGLTYHQVMPSFLDFVFPFGRQEHQQDSHFSGFRHDNSLNPLDRGLSVRELGRSGREIRLCYNLHSVEKSSVQAYLPWSIRQTAVYHSFDVETGRSLWINVKGNRLLKRRIEEAAKSSQLGSFKSIGRSFAATLITHMFFCEWAGENWRWYINDLEKELQDATGKTISTPADRRLSSVSEADRRMSSMSDVARQVLLLSEAADRQLAPLSEADRRLSSVSELTPLPMIPRTRQSLSMNHQETSSRPPSRPPSSSSQAKSTASEGSSVSKLQFSPFQGLHLEMPSSTIPSKLGNLLMKPSELQSSGKPQAIELDPGLPIEDSISQQESFSFSDLQRLQFIEERTHEALLVLKQNMTVLKELRQHYHAAGSTPDLPREIRSDCRMDFAKFENRVLAVERDLGMQQLRIEALMTLLADRKNLVSGFLYGILQYRTLQVSEAFTARAQISAQNLQAMATTMQAIVEKSKQESASMKIGSLATLLYMPGISIAVRTFMNKGITRLTTDSSGKPKRVFQLRGLKLYLAMGLPAMAATFGTWYIVHWVSA</sequence>
<gene>
    <name evidence="4" type="ORF">AOQ84DRAFT_322351</name>
</gene>
<keyword evidence="5" id="KW-1185">Reference proteome</keyword>
<dbReference type="OrthoDB" id="5396681at2759"/>
<dbReference type="AlphaFoldDB" id="A0A8E2JQG6"/>
<name>A0A8E2JQG6_9PEZI</name>
<evidence type="ECO:0000256" key="2">
    <source>
        <dbReference type="SAM" id="Phobius"/>
    </source>
</evidence>
<keyword evidence="2" id="KW-0812">Transmembrane</keyword>
<keyword evidence="2" id="KW-0472">Membrane</keyword>
<reference evidence="4 5" key="1">
    <citation type="journal article" date="2016" name="Nat. Commun.">
        <title>Ectomycorrhizal ecology is imprinted in the genome of the dominant symbiotic fungus Cenococcum geophilum.</title>
        <authorList>
            <consortium name="DOE Joint Genome Institute"/>
            <person name="Peter M."/>
            <person name="Kohler A."/>
            <person name="Ohm R.A."/>
            <person name="Kuo A."/>
            <person name="Krutzmann J."/>
            <person name="Morin E."/>
            <person name="Arend M."/>
            <person name="Barry K.W."/>
            <person name="Binder M."/>
            <person name="Choi C."/>
            <person name="Clum A."/>
            <person name="Copeland A."/>
            <person name="Grisel N."/>
            <person name="Haridas S."/>
            <person name="Kipfer T."/>
            <person name="LaButti K."/>
            <person name="Lindquist E."/>
            <person name="Lipzen A."/>
            <person name="Maire R."/>
            <person name="Meier B."/>
            <person name="Mihaltcheva S."/>
            <person name="Molinier V."/>
            <person name="Murat C."/>
            <person name="Poggeler S."/>
            <person name="Quandt C.A."/>
            <person name="Sperisen C."/>
            <person name="Tritt A."/>
            <person name="Tisserant E."/>
            <person name="Crous P.W."/>
            <person name="Henrissat B."/>
            <person name="Nehls U."/>
            <person name="Egli S."/>
            <person name="Spatafora J.W."/>
            <person name="Grigoriev I.V."/>
            <person name="Martin F.M."/>
        </authorList>
    </citation>
    <scope>NUCLEOTIDE SEQUENCE [LARGE SCALE GENOMIC DNA]</scope>
    <source>
        <strain evidence="4 5">CBS 207.34</strain>
    </source>
</reference>
<protein>
    <recommendedName>
        <fullName evidence="3">CorA-like transporter domain-containing protein</fullName>
    </recommendedName>
</protein>
<evidence type="ECO:0000313" key="4">
    <source>
        <dbReference type="EMBL" id="OCL05834.1"/>
    </source>
</evidence>
<evidence type="ECO:0000313" key="5">
    <source>
        <dbReference type="Proteomes" id="UP000250140"/>
    </source>
</evidence>
<organism evidence="4 5">
    <name type="scientific">Glonium stellatum</name>
    <dbReference type="NCBI Taxonomy" id="574774"/>
    <lineage>
        <taxon>Eukaryota</taxon>
        <taxon>Fungi</taxon>
        <taxon>Dikarya</taxon>
        <taxon>Ascomycota</taxon>
        <taxon>Pezizomycotina</taxon>
        <taxon>Dothideomycetes</taxon>
        <taxon>Pleosporomycetidae</taxon>
        <taxon>Gloniales</taxon>
        <taxon>Gloniaceae</taxon>
        <taxon>Glonium</taxon>
    </lineage>
</organism>
<dbReference type="InterPro" id="IPR058257">
    <property type="entry name" value="CorA-like_dom"/>
</dbReference>
<feature type="domain" description="CorA-like transporter" evidence="3">
    <location>
        <begin position="6"/>
        <end position="279"/>
    </location>
</feature>
<feature type="transmembrane region" description="Helical" evidence="2">
    <location>
        <begin position="586"/>
        <end position="606"/>
    </location>
</feature>
<proteinExistence type="predicted"/>